<sequence>MKKNLLALTSLLFLTLPLSAMDLNETKTIIEEASKATQVLQNEFDILVNEKSPVSTQEEIVEVNTSTPIEIEAVELEAVGNIVIQENLLETNSSLISEEIQIEANNTIETNNTILIDSSCSENNVSLDLNQTVNNEELNTTVPDNGCVGEEGNSKAGLLIYKTRIKPYCEINGETFAKQYVQEDWDDIFHDKEFGMEVIKACPKLEKRYKDKWTPDLYQFVLEYASDSDAIPEC</sequence>
<feature type="signal peptide" evidence="2">
    <location>
        <begin position="1"/>
        <end position="20"/>
    </location>
</feature>
<evidence type="ECO:0000256" key="1">
    <source>
        <dbReference type="SAM" id="Coils"/>
    </source>
</evidence>
<protein>
    <submittedName>
        <fullName evidence="3">Uncharacterized protein</fullName>
    </submittedName>
</protein>
<reference evidence="3" key="1">
    <citation type="submission" date="2020-01" db="EMBL/GenBank/DDBJ databases">
        <authorList>
            <person name="Meier V. D."/>
            <person name="Meier V D."/>
        </authorList>
    </citation>
    <scope>NUCLEOTIDE SEQUENCE</scope>
    <source>
        <strain evidence="3">HLG_WM_MAG_06</strain>
    </source>
</reference>
<proteinExistence type="predicted"/>
<evidence type="ECO:0000313" key="3">
    <source>
        <dbReference type="EMBL" id="CAA6814611.1"/>
    </source>
</evidence>
<organism evidence="3">
    <name type="scientific">uncultured Sulfurovum sp</name>
    <dbReference type="NCBI Taxonomy" id="269237"/>
    <lineage>
        <taxon>Bacteria</taxon>
        <taxon>Pseudomonadati</taxon>
        <taxon>Campylobacterota</taxon>
        <taxon>Epsilonproteobacteria</taxon>
        <taxon>Campylobacterales</taxon>
        <taxon>Sulfurovaceae</taxon>
        <taxon>Sulfurovum</taxon>
        <taxon>environmental samples</taxon>
    </lineage>
</organism>
<accession>A0A6S6T1G6</accession>
<keyword evidence="2" id="KW-0732">Signal</keyword>
<evidence type="ECO:0000256" key="2">
    <source>
        <dbReference type="SAM" id="SignalP"/>
    </source>
</evidence>
<gene>
    <name evidence="3" type="ORF">HELGO_WM6311</name>
</gene>
<keyword evidence="1" id="KW-0175">Coiled coil</keyword>
<dbReference type="EMBL" id="CACVAP010000074">
    <property type="protein sequence ID" value="CAA6814611.1"/>
    <property type="molecule type" value="Genomic_DNA"/>
</dbReference>
<name>A0A6S6T1G6_9BACT</name>
<feature type="chain" id="PRO_5028283726" evidence="2">
    <location>
        <begin position="21"/>
        <end position="234"/>
    </location>
</feature>
<feature type="coiled-coil region" evidence="1">
    <location>
        <begin position="23"/>
        <end position="50"/>
    </location>
</feature>
<dbReference type="AlphaFoldDB" id="A0A6S6T1G6"/>